<dbReference type="Pfam" id="PF00654">
    <property type="entry name" value="Voltage_CLC"/>
    <property type="match status" value="1"/>
</dbReference>
<feature type="transmembrane region" description="Helical" evidence="8">
    <location>
        <begin position="155"/>
        <end position="179"/>
    </location>
</feature>
<dbReference type="STRING" id="879305.HMPREF9290_1040"/>
<evidence type="ECO:0000256" key="4">
    <source>
        <dbReference type="ARBA" id="ARBA00022989"/>
    </source>
</evidence>
<dbReference type="GO" id="GO:0005247">
    <property type="term" value="F:voltage-gated chloride channel activity"/>
    <property type="evidence" value="ECO:0007669"/>
    <property type="project" value="TreeGrafter"/>
</dbReference>
<reference evidence="9 10" key="1">
    <citation type="submission" date="2011-01" db="EMBL/GenBank/DDBJ databases">
        <authorList>
            <person name="Durkin A.S."/>
            <person name="Madupu R."/>
            <person name="Torralba M."/>
            <person name="Gillis M."/>
            <person name="Methe B."/>
            <person name="Sutton G."/>
            <person name="Nelson K.E."/>
        </authorList>
    </citation>
    <scope>NUCLEOTIDE SEQUENCE [LARGE SCALE GENOMIC DNA]</scope>
    <source>
        <strain evidence="9 10">ACS-065-V-Col13</strain>
    </source>
</reference>
<evidence type="ECO:0000256" key="7">
    <source>
        <dbReference type="ARBA" id="ARBA00023214"/>
    </source>
</evidence>
<feature type="transmembrane region" description="Helical" evidence="8">
    <location>
        <begin position="230"/>
        <end position="254"/>
    </location>
</feature>
<comment type="caution">
    <text evidence="9">The sequence shown here is derived from an EMBL/GenBank/DDBJ whole genome shotgun (WGS) entry which is preliminary data.</text>
</comment>
<dbReference type="InterPro" id="IPR001807">
    <property type="entry name" value="ClC"/>
</dbReference>
<dbReference type="InterPro" id="IPR014743">
    <property type="entry name" value="Cl-channel_core"/>
</dbReference>
<dbReference type="PATRIC" id="fig|879305.3.peg.945"/>
<feature type="transmembrane region" description="Helical" evidence="8">
    <location>
        <begin position="393"/>
        <end position="411"/>
    </location>
</feature>
<feature type="transmembrane region" description="Helical" evidence="8">
    <location>
        <begin position="331"/>
        <end position="354"/>
    </location>
</feature>
<evidence type="ECO:0000256" key="3">
    <source>
        <dbReference type="ARBA" id="ARBA00022692"/>
    </source>
</evidence>
<dbReference type="CDD" id="cd01031">
    <property type="entry name" value="EriC"/>
    <property type="match status" value="1"/>
</dbReference>
<dbReference type="Gene3D" id="1.10.3080.10">
    <property type="entry name" value="Clc chloride channel"/>
    <property type="match status" value="1"/>
</dbReference>
<dbReference type="GO" id="GO:0005886">
    <property type="term" value="C:plasma membrane"/>
    <property type="evidence" value="ECO:0007669"/>
    <property type="project" value="TreeGrafter"/>
</dbReference>
<keyword evidence="2" id="KW-0813">Transport</keyword>
<evidence type="ECO:0000256" key="2">
    <source>
        <dbReference type="ARBA" id="ARBA00022448"/>
    </source>
</evidence>
<name>F0GVW4_9FIRM</name>
<accession>F0GVW4</accession>
<keyword evidence="5" id="KW-0406">Ion transport</keyword>
<evidence type="ECO:0000256" key="8">
    <source>
        <dbReference type="SAM" id="Phobius"/>
    </source>
</evidence>
<feature type="transmembrane region" description="Helical" evidence="8">
    <location>
        <begin position="304"/>
        <end position="324"/>
    </location>
</feature>
<dbReference type="EMBL" id="AEXM01000024">
    <property type="protein sequence ID" value="EGC82021.1"/>
    <property type="molecule type" value="Genomic_DNA"/>
</dbReference>
<dbReference type="PRINTS" id="PR00762">
    <property type="entry name" value="CLCHANNEL"/>
</dbReference>
<dbReference type="AlphaFoldDB" id="F0GVW4"/>
<comment type="subcellular location">
    <subcellularLocation>
        <location evidence="1">Membrane</location>
        <topology evidence="1">Multi-pass membrane protein</topology>
    </subcellularLocation>
</comment>
<keyword evidence="4 8" id="KW-1133">Transmembrane helix</keyword>
<gene>
    <name evidence="9" type="ORF">HMPREF9290_1040</name>
</gene>
<keyword evidence="7" id="KW-0868">Chloride</keyword>
<dbReference type="eggNOG" id="COG0038">
    <property type="taxonomic scope" value="Bacteria"/>
</dbReference>
<evidence type="ECO:0000256" key="6">
    <source>
        <dbReference type="ARBA" id="ARBA00023136"/>
    </source>
</evidence>
<dbReference type="RefSeq" id="WP_004834926.1">
    <property type="nucleotide sequence ID" value="NZ_AEXM01000024.1"/>
</dbReference>
<dbReference type="PANTHER" id="PTHR45711">
    <property type="entry name" value="CHLORIDE CHANNEL PROTEIN"/>
    <property type="match status" value="1"/>
</dbReference>
<evidence type="ECO:0000313" key="10">
    <source>
        <dbReference type="Proteomes" id="UP000005286"/>
    </source>
</evidence>
<dbReference type="PANTHER" id="PTHR45711:SF6">
    <property type="entry name" value="CHLORIDE CHANNEL PROTEIN"/>
    <property type="match status" value="1"/>
</dbReference>
<dbReference type="SUPFAM" id="SSF81340">
    <property type="entry name" value="Clc chloride channel"/>
    <property type="match status" value="1"/>
</dbReference>
<feature type="transmembrane region" description="Helical" evidence="8">
    <location>
        <begin position="15"/>
        <end position="36"/>
    </location>
</feature>
<feature type="transmembrane region" description="Helical" evidence="8">
    <location>
        <begin position="360"/>
        <end position="386"/>
    </location>
</feature>
<keyword evidence="10" id="KW-1185">Reference proteome</keyword>
<feature type="transmembrane region" description="Helical" evidence="8">
    <location>
        <begin position="191"/>
        <end position="210"/>
    </location>
</feature>
<evidence type="ECO:0000256" key="1">
    <source>
        <dbReference type="ARBA" id="ARBA00004141"/>
    </source>
</evidence>
<proteinExistence type="predicted"/>
<keyword evidence="3 8" id="KW-0812">Transmembrane</keyword>
<organism evidence="9 10">
    <name type="scientific">Anaerococcus prevotii ACS-065-V-Col13</name>
    <dbReference type="NCBI Taxonomy" id="879305"/>
    <lineage>
        <taxon>Bacteria</taxon>
        <taxon>Bacillati</taxon>
        <taxon>Bacillota</taxon>
        <taxon>Tissierellia</taxon>
        <taxon>Tissierellales</taxon>
        <taxon>Peptoniphilaceae</taxon>
        <taxon>Anaerococcus</taxon>
    </lineage>
</organism>
<sequence>MIDKSKIRNAYKSNGFLTILSFIISGIIVGLVIGLFKKAIHLLSSKMMNLFNLSHDKPIYIIFILFLFLLIGTFIYFLSKKDPYINGSGIPIIYGMLDDKFDVKSGKTLIRKFVASILTIGSGLTLGREGPSVQIGGLIGDIVHKHTKSKEDKRYYIGSSAGAGIAVAFNAPISGLLFTVEEIFKKTDRKVFLSTAITVFSAVITADVCFGNRPALLNVPKFEIMNLSMIGMLIVLGIFVGLSGVLFNYCVIGSKGFFKKFKINPYIKYLIPFLITAIVLFIDIDLFSSSEPFIFLPLTGNPSLFRLIFLYVAKILLLALAFGMGVPGGSLVPLLVIGSLLGNIVATSLAMGGLLDPSYIFVFSILAMCGHFSAIVRTPITAIILVVEMTGGAFDYLLGISIVSLVAYSVAEICKSKPFYEHLYELMIK</sequence>
<protein>
    <submittedName>
        <fullName evidence="9">Chloride transporter, ClC family</fullName>
    </submittedName>
</protein>
<evidence type="ECO:0000313" key="9">
    <source>
        <dbReference type="EMBL" id="EGC82021.1"/>
    </source>
</evidence>
<feature type="transmembrane region" description="Helical" evidence="8">
    <location>
        <begin position="57"/>
        <end position="78"/>
    </location>
</feature>
<evidence type="ECO:0000256" key="5">
    <source>
        <dbReference type="ARBA" id="ARBA00023065"/>
    </source>
</evidence>
<dbReference type="Proteomes" id="UP000005286">
    <property type="component" value="Unassembled WGS sequence"/>
</dbReference>
<feature type="transmembrane region" description="Helical" evidence="8">
    <location>
        <begin position="266"/>
        <end position="284"/>
    </location>
</feature>
<keyword evidence="6 8" id="KW-0472">Membrane</keyword>